<comment type="caution">
    <text evidence="1">The sequence shown here is derived from an EMBL/GenBank/DDBJ whole genome shotgun (WGS) entry which is preliminary data.</text>
</comment>
<evidence type="ECO:0000313" key="2">
    <source>
        <dbReference type="Proteomes" id="UP000606974"/>
    </source>
</evidence>
<protein>
    <submittedName>
        <fullName evidence="1">Uncharacterized protein</fullName>
    </submittedName>
</protein>
<dbReference type="Proteomes" id="UP000606974">
    <property type="component" value="Unassembled WGS sequence"/>
</dbReference>
<sequence>MCDLTQISRATAENGIEQVWITPPRYFFEVAGVVNYLKRYDVVAKEAKAATQLPIPARLDVASKVYVDALSVWHEYLVFL</sequence>
<organism evidence="1 2">
    <name type="scientific">Endocarpon pusillum</name>
    <dbReference type="NCBI Taxonomy" id="364733"/>
    <lineage>
        <taxon>Eukaryota</taxon>
        <taxon>Fungi</taxon>
        <taxon>Dikarya</taxon>
        <taxon>Ascomycota</taxon>
        <taxon>Pezizomycotina</taxon>
        <taxon>Eurotiomycetes</taxon>
        <taxon>Chaetothyriomycetidae</taxon>
        <taxon>Verrucariales</taxon>
        <taxon>Verrucariaceae</taxon>
        <taxon>Endocarpon</taxon>
    </lineage>
</organism>
<evidence type="ECO:0000313" key="1">
    <source>
        <dbReference type="EMBL" id="KAF7513593.1"/>
    </source>
</evidence>
<proteinExistence type="predicted"/>
<reference evidence="1" key="1">
    <citation type="submission" date="2020-02" db="EMBL/GenBank/DDBJ databases">
        <authorList>
            <person name="Palmer J.M."/>
        </authorList>
    </citation>
    <scope>NUCLEOTIDE SEQUENCE</scope>
    <source>
        <strain evidence="1">EPUS1.4</strain>
        <tissue evidence="1">Thallus</tissue>
    </source>
</reference>
<gene>
    <name evidence="1" type="ORF">GJ744_008887</name>
</gene>
<dbReference type="EMBL" id="JAACFV010000005">
    <property type="protein sequence ID" value="KAF7513593.1"/>
    <property type="molecule type" value="Genomic_DNA"/>
</dbReference>
<keyword evidence="2" id="KW-1185">Reference proteome</keyword>
<name>A0A8H7AQP2_9EURO</name>
<accession>A0A8H7AQP2</accession>
<dbReference type="AlphaFoldDB" id="A0A8H7AQP2"/>